<evidence type="ECO:0000256" key="3">
    <source>
        <dbReference type="ARBA" id="ARBA00022801"/>
    </source>
</evidence>
<organism evidence="5 6">
    <name type="scientific">Arachidicoccus ginsenosidivorans</name>
    <dbReference type="NCBI Taxonomy" id="496057"/>
    <lineage>
        <taxon>Bacteria</taxon>
        <taxon>Pseudomonadati</taxon>
        <taxon>Bacteroidota</taxon>
        <taxon>Chitinophagia</taxon>
        <taxon>Chitinophagales</taxon>
        <taxon>Chitinophagaceae</taxon>
        <taxon>Arachidicoccus</taxon>
    </lineage>
</organism>
<evidence type="ECO:0000313" key="5">
    <source>
        <dbReference type="EMBL" id="QEC73147.1"/>
    </source>
</evidence>
<evidence type="ECO:0000313" key="6">
    <source>
        <dbReference type="Proteomes" id="UP000321291"/>
    </source>
</evidence>
<comment type="similarity">
    <text evidence="1">Belongs to the metallo-dependent hydrolases superfamily. CpsB/CapC family.</text>
</comment>
<evidence type="ECO:0000256" key="4">
    <source>
        <dbReference type="ARBA" id="ARBA00051722"/>
    </source>
</evidence>
<dbReference type="RefSeq" id="WP_146784968.1">
    <property type="nucleotide sequence ID" value="NZ_CP042434.1"/>
</dbReference>
<dbReference type="Pfam" id="PF19567">
    <property type="entry name" value="CpsB_CapC"/>
    <property type="match status" value="1"/>
</dbReference>
<name>A0A5B8VNH2_9BACT</name>
<dbReference type="KEGG" id="agi:FSB73_17160"/>
<comment type="catalytic activity">
    <reaction evidence="4">
        <text>O-phospho-L-tyrosyl-[protein] + H2O = L-tyrosyl-[protein] + phosphate</text>
        <dbReference type="Rhea" id="RHEA:10684"/>
        <dbReference type="Rhea" id="RHEA-COMP:10136"/>
        <dbReference type="Rhea" id="RHEA-COMP:20101"/>
        <dbReference type="ChEBI" id="CHEBI:15377"/>
        <dbReference type="ChEBI" id="CHEBI:43474"/>
        <dbReference type="ChEBI" id="CHEBI:46858"/>
        <dbReference type="ChEBI" id="CHEBI:61978"/>
        <dbReference type="EC" id="3.1.3.48"/>
    </reaction>
</comment>
<evidence type="ECO:0000256" key="2">
    <source>
        <dbReference type="ARBA" id="ARBA00013064"/>
    </source>
</evidence>
<evidence type="ECO:0000256" key="1">
    <source>
        <dbReference type="ARBA" id="ARBA00005750"/>
    </source>
</evidence>
<protein>
    <recommendedName>
        <fullName evidence="2">protein-tyrosine-phosphatase</fullName>
        <ecNumber evidence="2">3.1.3.48</ecNumber>
    </recommendedName>
</protein>
<dbReference type="InterPro" id="IPR016667">
    <property type="entry name" value="Caps_polysacc_synth_CpsB/CapC"/>
</dbReference>
<dbReference type="GO" id="GO:0004725">
    <property type="term" value="F:protein tyrosine phosphatase activity"/>
    <property type="evidence" value="ECO:0007669"/>
    <property type="project" value="UniProtKB-EC"/>
</dbReference>
<reference evidence="5 6" key="1">
    <citation type="journal article" date="2017" name="Int. J. Syst. Evol. Microbiol.">
        <title>Arachidicoccus ginsenosidivorans sp. nov., with ginsenoside-converting activity isolated from ginseng cultivating soil.</title>
        <authorList>
            <person name="Siddiqi M.Z."/>
            <person name="Aslam Z."/>
            <person name="Im W.T."/>
        </authorList>
    </citation>
    <scope>NUCLEOTIDE SEQUENCE [LARGE SCALE GENOMIC DNA]</scope>
    <source>
        <strain evidence="5 6">Gsoil 809</strain>
    </source>
</reference>
<gene>
    <name evidence="5" type="ORF">FSB73_17160</name>
</gene>
<dbReference type="Gene3D" id="3.20.20.140">
    <property type="entry name" value="Metal-dependent hydrolases"/>
    <property type="match status" value="1"/>
</dbReference>
<dbReference type="EMBL" id="CP042434">
    <property type="protein sequence ID" value="QEC73147.1"/>
    <property type="molecule type" value="Genomic_DNA"/>
</dbReference>
<dbReference type="Proteomes" id="UP000321291">
    <property type="component" value="Chromosome"/>
</dbReference>
<proteinExistence type="inferred from homology"/>
<keyword evidence="6" id="KW-1185">Reference proteome</keyword>
<dbReference type="OrthoDB" id="9788539at2"/>
<dbReference type="GO" id="GO:0030145">
    <property type="term" value="F:manganese ion binding"/>
    <property type="evidence" value="ECO:0007669"/>
    <property type="project" value="InterPro"/>
</dbReference>
<dbReference type="EC" id="3.1.3.48" evidence="2"/>
<dbReference type="PANTHER" id="PTHR39181">
    <property type="entry name" value="TYROSINE-PROTEIN PHOSPHATASE YWQE"/>
    <property type="match status" value="1"/>
</dbReference>
<dbReference type="AlphaFoldDB" id="A0A5B8VNH2"/>
<keyword evidence="3" id="KW-0378">Hydrolase</keyword>
<dbReference type="SUPFAM" id="SSF89550">
    <property type="entry name" value="PHP domain-like"/>
    <property type="match status" value="1"/>
</dbReference>
<dbReference type="PANTHER" id="PTHR39181:SF1">
    <property type="entry name" value="TYROSINE-PROTEIN PHOSPHATASE YWQE"/>
    <property type="match status" value="1"/>
</dbReference>
<sequence>MFNLFKKSSVAATKSRDWGFVKTDIHSHILPGIDDGAQSIEDSLALVESMYRHGYRKMVATPHSSEDIYPNDSKTILERRDLLREAVQKNGIEMQIEAAAEYMIDERFVKMVESGEKMLTIHDNRVLVEMSYLLESPYLHNGLFALQTHGYQPILAHPERYNFYHNTLDKYDELKEKGCLFQLNLIAFSGYYGKHVKKVATYLFEKGMYDYVGSDIHHTRHTNALHSVLQSKIMPELMEYPFVNGSLSV</sequence>
<accession>A0A5B8VNH2</accession>
<dbReference type="InterPro" id="IPR016195">
    <property type="entry name" value="Pol/histidinol_Pase-like"/>
</dbReference>